<dbReference type="EMBL" id="JAVRHS010000008">
    <property type="protein sequence ID" value="MDT0576576.1"/>
    <property type="molecule type" value="Genomic_DNA"/>
</dbReference>
<keyword evidence="5" id="KW-0998">Cell outer membrane</keyword>
<dbReference type="Proteomes" id="UP001259803">
    <property type="component" value="Unassembled WGS sequence"/>
</dbReference>
<name>A0ABU2ZK27_9SPHN</name>
<dbReference type="PANTHER" id="PTHR38776">
    <property type="entry name" value="MLTA-INTERACTING PROTEIN-RELATED"/>
    <property type="match status" value="1"/>
</dbReference>
<dbReference type="RefSeq" id="WP_311341149.1">
    <property type="nucleotide sequence ID" value="NZ_JAVRHS010000008.1"/>
</dbReference>
<comment type="caution">
    <text evidence="7">The sequence shown here is derived from an EMBL/GenBank/DDBJ whole genome shotgun (WGS) entry which is preliminary data.</text>
</comment>
<evidence type="ECO:0000256" key="3">
    <source>
        <dbReference type="ARBA" id="ARBA00022729"/>
    </source>
</evidence>
<comment type="similarity">
    <text evidence="2">Belongs to the MipA/OmpV family.</text>
</comment>
<evidence type="ECO:0000256" key="4">
    <source>
        <dbReference type="ARBA" id="ARBA00023136"/>
    </source>
</evidence>
<feature type="signal peptide" evidence="6">
    <location>
        <begin position="1"/>
        <end position="27"/>
    </location>
</feature>
<organism evidence="7 8">
    <name type="scientific">Croceicoccus esteveae</name>
    <dbReference type="NCBI Taxonomy" id="3075597"/>
    <lineage>
        <taxon>Bacteria</taxon>
        <taxon>Pseudomonadati</taxon>
        <taxon>Pseudomonadota</taxon>
        <taxon>Alphaproteobacteria</taxon>
        <taxon>Sphingomonadales</taxon>
        <taxon>Erythrobacteraceae</taxon>
        <taxon>Croceicoccus</taxon>
    </lineage>
</organism>
<sequence length="267" mass="28178">MPSPSLCRASLTFGAACLAMIALPVQAQEAETFQRVRVGVGPGFGPAYPGAGDVTFGPYFDIDLAADGELFGFESPDESFGIPVVEFGGFYIGPAIALTGKRKQEDTAPGLRTIGTTIEPGVALQAELGDRFYTYAEVRRGINGHNAFTGQAGVDYIVRAADSDFAVSVGPRLKWGDAKHAQAYFGVTDAEALASGLDAYDPDGGIQSVGGVASIDLPIDGKWGLMSFAGYQRLVGDAADSPVTRLFGSRDQWTGGVVLTYTFRRKR</sequence>
<dbReference type="InterPro" id="IPR010583">
    <property type="entry name" value="MipA"/>
</dbReference>
<keyword evidence="8" id="KW-1185">Reference proteome</keyword>
<proteinExistence type="inferred from homology"/>
<keyword evidence="3 6" id="KW-0732">Signal</keyword>
<dbReference type="Pfam" id="PF06629">
    <property type="entry name" value="MipA"/>
    <property type="match status" value="1"/>
</dbReference>
<evidence type="ECO:0000256" key="2">
    <source>
        <dbReference type="ARBA" id="ARBA00005722"/>
    </source>
</evidence>
<protein>
    <submittedName>
        <fullName evidence="7">MipA/OmpV family protein</fullName>
    </submittedName>
</protein>
<dbReference type="PANTHER" id="PTHR38776:SF1">
    <property type="entry name" value="MLTA-INTERACTING PROTEIN-RELATED"/>
    <property type="match status" value="1"/>
</dbReference>
<comment type="subcellular location">
    <subcellularLocation>
        <location evidence="1">Cell outer membrane</location>
    </subcellularLocation>
</comment>
<keyword evidence="4" id="KW-0472">Membrane</keyword>
<evidence type="ECO:0000256" key="5">
    <source>
        <dbReference type="ARBA" id="ARBA00023237"/>
    </source>
</evidence>
<evidence type="ECO:0000313" key="7">
    <source>
        <dbReference type="EMBL" id="MDT0576576.1"/>
    </source>
</evidence>
<accession>A0ABU2ZK27</accession>
<feature type="chain" id="PRO_5046039648" evidence="6">
    <location>
        <begin position="28"/>
        <end position="267"/>
    </location>
</feature>
<evidence type="ECO:0000256" key="1">
    <source>
        <dbReference type="ARBA" id="ARBA00004442"/>
    </source>
</evidence>
<reference evidence="7 8" key="1">
    <citation type="submission" date="2023-09" db="EMBL/GenBank/DDBJ databases">
        <authorList>
            <person name="Rey-Velasco X."/>
        </authorList>
    </citation>
    <scope>NUCLEOTIDE SEQUENCE [LARGE SCALE GENOMIC DNA]</scope>
    <source>
        <strain evidence="7 8">F390</strain>
    </source>
</reference>
<evidence type="ECO:0000313" key="8">
    <source>
        <dbReference type="Proteomes" id="UP001259803"/>
    </source>
</evidence>
<evidence type="ECO:0000256" key="6">
    <source>
        <dbReference type="SAM" id="SignalP"/>
    </source>
</evidence>
<gene>
    <name evidence="7" type="ORF">RM533_10310</name>
</gene>